<accession>A0AA86MEY2</accession>
<dbReference type="RefSeq" id="WP_130556006.1">
    <property type="nucleotide sequence ID" value="NZ_AP028947.1"/>
</dbReference>
<dbReference type="PANTHER" id="PTHR35609">
    <property type="entry name" value="MACRO DOMAIN-CONTAINING PROTEIN"/>
    <property type="match status" value="1"/>
</dbReference>
<protein>
    <submittedName>
        <fullName evidence="1">Uncharacterized protein</fullName>
    </submittedName>
</protein>
<dbReference type="PANTHER" id="PTHR35609:SF1">
    <property type="entry name" value="MACRO DOMAIN-CONTAINING PROTEIN"/>
    <property type="match status" value="1"/>
</dbReference>
<evidence type="ECO:0000313" key="1">
    <source>
        <dbReference type="EMBL" id="BET26530.1"/>
    </source>
</evidence>
<dbReference type="EMBL" id="AP028947">
    <property type="protein sequence ID" value="BET26530.1"/>
    <property type="molecule type" value="Genomic_DNA"/>
</dbReference>
<gene>
    <name evidence="1" type="ORF">RGQ30_20310</name>
</gene>
<name>A0AA86MEY2_9BURK</name>
<reference evidence="1 2" key="1">
    <citation type="submission" date="2023-10" db="EMBL/GenBank/DDBJ databases">
        <title>Complete Genome Sequence of Limnobacter thiooxidans CS-K2T, Isolated from freshwater lake sediments in Bavaria, Germany.</title>
        <authorList>
            <person name="Naruki M."/>
            <person name="Watanabe A."/>
            <person name="Warashina T."/>
            <person name="Morita T."/>
            <person name="Arakawa K."/>
        </authorList>
    </citation>
    <scope>NUCLEOTIDE SEQUENCE [LARGE SCALE GENOMIC DNA]</scope>
    <source>
        <strain evidence="1 2">CS-K2</strain>
    </source>
</reference>
<dbReference type="AlphaFoldDB" id="A0AA86MEY2"/>
<keyword evidence="2" id="KW-1185">Reference proteome</keyword>
<organism evidence="1 2">
    <name type="scientific">Limnobacter thiooxidans</name>
    <dbReference type="NCBI Taxonomy" id="131080"/>
    <lineage>
        <taxon>Bacteria</taxon>
        <taxon>Pseudomonadati</taxon>
        <taxon>Pseudomonadota</taxon>
        <taxon>Betaproteobacteria</taxon>
        <taxon>Burkholderiales</taxon>
        <taxon>Burkholderiaceae</taxon>
        <taxon>Limnobacter</taxon>
    </lineage>
</organism>
<proteinExistence type="predicted"/>
<dbReference type="KEGG" id="lto:RGQ30_20310"/>
<dbReference type="Proteomes" id="UP001329151">
    <property type="component" value="Chromosome"/>
</dbReference>
<sequence>MNWFEQLTGFKESSFEETQSLLRFEGDTVFCPSSGKRYELGRFEMASLADLRQRVQNLGAASAESGVSTQISVVHADAYQLHTQAQAKGAVIQAASQFNLLEMTSPHVTPEDGVTRYQHDYTQGPACAMAAGPATLFRYYGILVDGRKGQTSTRQVNTLADLIKALGIAGIQMRNGYAMISSEVLRALNQKLQMVNAARREQLKALLKVGVHWNTQVTAKGAARDQKVTQVFCSALPIAYNQERSTELWAPFAQLVLEACYEATLCVGVLNARETGNPHVFLTRVGGGVFGNPAAWIDHAIDLAVERTNLNGLHVVHVQR</sequence>
<evidence type="ECO:0000313" key="2">
    <source>
        <dbReference type="Proteomes" id="UP001329151"/>
    </source>
</evidence>